<protein>
    <submittedName>
        <fullName evidence="5">BamA/TamA family outer membrane protein</fullName>
    </submittedName>
</protein>
<accession>A0A6N1WZ88</accession>
<evidence type="ECO:0000313" key="6">
    <source>
        <dbReference type="Proteomes" id="UP000509579"/>
    </source>
</evidence>
<dbReference type="KEGG" id="aant:HUK68_06145"/>
<gene>
    <name evidence="5" type="ORF">HUK68_06145</name>
</gene>
<feature type="domain" description="Bacterial surface antigen (D15)" evidence="4">
    <location>
        <begin position="135"/>
        <end position="361"/>
    </location>
</feature>
<evidence type="ECO:0000313" key="5">
    <source>
        <dbReference type="EMBL" id="QKV52524.1"/>
    </source>
</evidence>
<name>A0A6N1WZ88_9BURK</name>
<evidence type="ECO:0000259" key="4">
    <source>
        <dbReference type="Pfam" id="PF01103"/>
    </source>
</evidence>
<keyword evidence="3" id="KW-0732">Signal</keyword>
<proteinExistence type="predicted"/>
<dbReference type="EMBL" id="CP054840">
    <property type="protein sequence ID" value="QKV52524.1"/>
    <property type="molecule type" value="Genomic_DNA"/>
</dbReference>
<evidence type="ECO:0000256" key="2">
    <source>
        <dbReference type="ARBA" id="ARBA00023136"/>
    </source>
</evidence>
<dbReference type="RefSeq" id="WP_175503404.1">
    <property type="nucleotide sequence ID" value="NZ_CP054840.1"/>
</dbReference>
<dbReference type="InterPro" id="IPR000184">
    <property type="entry name" value="Bac_surfAg_D15"/>
</dbReference>
<feature type="signal peptide" evidence="3">
    <location>
        <begin position="1"/>
        <end position="30"/>
    </location>
</feature>
<dbReference type="Pfam" id="PF01103">
    <property type="entry name" value="Omp85"/>
    <property type="match status" value="1"/>
</dbReference>
<keyword evidence="6" id="KW-1185">Reference proteome</keyword>
<dbReference type="Gene3D" id="2.40.160.50">
    <property type="entry name" value="membrane protein fhac: a member of the omp85/tpsb transporter family"/>
    <property type="match status" value="1"/>
</dbReference>
<dbReference type="AlphaFoldDB" id="A0A6N1WZ88"/>
<dbReference type="Proteomes" id="UP000509579">
    <property type="component" value="Chromosome"/>
</dbReference>
<evidence type="ECO:0000256" key="3">
    <source>
        <dbReference type="SAM" id="SignalP"/>
    </source>
</evidence>
<keyword evidence="2" id="KW-0472">Membrane</keyword>
<dbReference type="GO" id="GO:0019867">
    <property type="term" value="C:outer membrane"/>
    <property type="evidence" value="ECO:0007669"/>
    <property type="project" value="InterPro"/>
</dbReference>
<feature type="chain" id="PRO_5027025349" evidence="3">
    <location>
        <begin position="31"/>
        <end position="390"/>
    </location>
</feature>
<comment type="subcellular location">
    <subcellularLocation>
        <location evidence="1">Membrane</location>
    </subcellularLocation>
</comment>
<organism evidence="5 6">
    <name type="scientific">Comamonas antarctica</name>
    <dbReference type="NCBI Taxonomy" id="2743470"/>
    <lineage>
        <taxon>Bacteria</taxon>
        <taxon>Pseudomonadati</taxon>
        <taxon>Pseudomonadota</taxon>
        <taxon>Betaproteobacteria</taxon>
        <taxon>Burkholderiales</taxon>
        <taxon>Comamonadaceae</taxon>
        <taxon>Comamonas</taxon>
    </lineage>
</organism>
<dbReference type="PROSITE" id="PS51257">
    <property type="entry name" value="PROKAR_LIPOPROTEIN"/>
    <property type="match status" value="1"/>
</dbReference>
<evidence type="ECO:0000256" key="1">
    <source>
        <dbReference type="ARBA" id="ARBA00004370"/>
    </source>
</evidence>
<sequence>MWSSTHRASRRTRRLGGACALLLSCGAAWGQSTAALGDQIETQAVRTQETAGPHPVDRKPSFVVMPIPMSDPMLGTGLTLAAAALYNPNGSERPWVTGAGVLATSNGSHAYGAFQQASFLEDRLRVLAFAGKADMNLRFYGIGSAAGEQGISVPTRDSGDVVLAQALYGVTKNLFLGLRLQSTHIKTELDLSEVGNRLGVSLPAIDLDHRTVLLGPALDYDTRDNQFMPRKGDYATLRIGFSSPSLGSDLSYRNLRAGYARYWPLNPRWTLAGRVSTCAVDGRVPFPELCLYGAQKDLRGYPTGQYRDRNLYAAQAELRWHFGERFGAVFFAGTGAVARKYSELFKETQLPSAGAGLRWMASKKYGVNVSVDVAVGRDGHAVYFYIGEAF</sequence>
<reference evidence="5 6" key="1">
    <citation type="submission" date="2020-06" db="EMBL/GenBank/DDBJ databases">
        <title>Acidovorax antarctica sp. nov., isolated from Corinth ice sheet soil, Antarctic Fields Peninsula.</title>
        <authorList>
            <person name="Xu Q."/>
            <person name="Peng F."/>
        </authorList>
    </citation>
    <scope>NUCLEOTIDE SEQUENCE [LARGE SCALE GENOMIC DNA]</scope>
    <source>
        <strain evidence="5 6">16-35-5</strain>
    </source>
</reference>